<dbReference type="Proteomes" id="UP000254124">
    <property type="component" value="Unassembled WGS sequence"/>
</dbReference>
<gene>
    <name evidence="2" type="primary">arsH</name>
    <name evidence="3" type="ORF">NCTC7295_03509</name>
    <name evidence="2" type="ORF">NCTC7307_03507</name>
    <name evidence="4" type="ORF">NCTC8297_03666</name>
</gene>
<dbReference type="EMBL" id="LS483466">
    <property type="protein sequence ID" value="SQI25787.1"/>
    <property type="molecule type" value="Genomic_DNA"/>
</dbReference>
<evidence type="ECO:0000313" key="2">
    <source>
        <dbReference type="EMBL" id="SQI25787.1"/>
    </source>
</evidence>
<protein>
    <submittedName>
        <fullName evidence="2">Arsenical resistance protein ArsH</fullName>
    </submittedName>
</protein>
<dbReference type="EMBL" id="UGXG01000002">
    <property type="protein sequence ID" value="SUG48366.1"/>
    <property type="molecule type" value="Genomic_DNA"/>
</dbReference>
<dbReference type="Proteomes" id="UP000248731">
    <property type="component" value="Chromosome 1"/>
</dbReference>
<name>A0A2X4TEI7_SALER</name>
<keyword evidence="5" id="KW-1185">Reference proteome</keyword>
<dbReference type="InterPro" id="IPR014063">
    <property type="entry name" value="Arsenate-R_ArsH"/>
</dbReference>
<evidence type="ECO:0000313" key="4">
    <source>
        <dbReference type="EMBL" id="SUG48366.1"/>
    </source>
</evidence>
<dbReference type="PANTHER" id="PTHR43590">
    <property type="entry name" value="ARSENIC RESISTANCE PROTEIN ARSH (AFU_ORTHOLOGUE AFUA_5G15030)"/>
    <property type="match status" value="1"/>
</dbReference>
<feature type="compositionally biased region" description="Basic and acidic residues" evidence="1">
    <location>
        <begin position="102"/>
        <end position="112"/>
    </location>
</feature>
<organism evidence="2 5">
    <name type="scientific">Salmonella enterica subsp. arizonae</name>
    <dbReference type="NCBI Taxonomy" id="59203"/>
    <lineage>
        <taxon>Bacteria</taxon>
        <taxon>Pseudomonadati</taxon>
        <taxon>Pseudomonadota</taxon>
        <taxon>Gammaproteobacteria</taxon>
        <taxon>Enterobacterales</taxon>
        <taxon>Enterobacteriaceae</taxon>
        <taxon>Salmonella</taxon>
    </lineage>
</organism>
<accession>A0A2X4TEI7</accession>
<dbReference type="GO" id="GO:0016655">
    <property type="term" value="F:oxidoreductase activity, acting on NAD(P)H, quinone or similar compound as acceptor"/>
    <property type="evidence" value="ECO:0007669"/>
    <property type="project" value="TreeGrafter"/>
</dbReference>
<feature type="region of interest" description="Disordered" evidence="1">
    <location>
        <begin position="89"/>
        <end position="112"/>
    </location>
</feature>
<dbReference type="SUPFAM" id="SSF52218">
    <property type="entry name" value="Flavoproteins"/>
    <property type="match status" value="1"/>
</dbReference>
<dbReference type="AlphaFoldDB" id="A0A2X4TEI7"/>
<reference evidence="5 6" key="1">
    <citation type="submission" date="2018-06" db="EMBL/GenBank/DDBJ databases">
        <authorList>
            <consortium name="Pathogen Informatics"/>
            <person name="Doyle S."/>
        </authorList>
    </citation>
    <scope>NUCLEOTIDE SEQUENCE [LARGE SCALE GENOMIC DNA]</scope>
    <source>
        <strain evidence="3 6">NCTC7295</strain>
        <strain evidence="2 5">NCTC7307</strain>
        <strain evidence="4 7">NCTC8297</strain>
    </source>
</reference>
<dbReference type="Gene3D" id="3.40.50.360">
    <property type="match status" value="1"/>
</dbReference>
<evidence type="ECO:0000256" key="1">
    <source>
        <dbReference type="SAM" id="MobiDB-lite"/>
    </source>
</evidence>
<evidence type="ECO:0000313" key="3">
    <source>
        <dbReference type="EMBL" id="SUG15822.1"/>
    </source>
</evidence>
<dbReference type="InterPro" id="IPR029039">
    <property type="entry name" value="Flavoprotein-like_sf"/>
</dbReference>
<dbReference type="EMBL" id="UGWZ01000001">
    <property type="protein sequence ID" value="SUG15822.1"/>
    <property type="molecule type" value="Genomic_DNA"/>
</dbReference>
<evidence type="ECO:0000313" key="5">
    <source>
        <dbReference type="Proteomes" id="UP000248731"/>
    </source>
</evidence>
<evidence type="ECO:0000313" key="6">
    <source>
        <dbReference type="Proteomes" id="UP000254124"/>
    </source>
</evidence>
<dbReference type="PANTHER" id="PTHR43590:SF1">
    <property type="entry name" value="ARSENIC RESISTANCE PROTEIN ARSH (AFU_ORTHOLOGUE AFUA_5G15030)"/>
    <property type="match status" value="1"/>
</dbReference>
<evidence type="ECO:0000313" key="7">
    <source>
        <dbReference type="Proteomes" id="UP000254741"/>
    </source>
</evidence>
<dbReference type="Proteomes" id="UP000254741">
    <property type="component" value="Unassembled WGS sequence"/>
</dbReference>
<proteinExistence type="predicted"/>
<sequence length="112" mass="13188">MTHARYPTGKRVVQPIQRNQTHHILGQWIRTFTIPNQSSEAKAWQEFDENGRMKPSAWYARIVDVTEELFKVTLLLKGYTGYLAYRHSASKESHQPLPARINQEKSDIWNHR</sequence>